<accession>A0A7C3ZHW8</accession>
<evidence type="ECO:0000256" key="2">
    <source>
        <dbReference type="ARBA" id="ARBA00010323"/>
    </source>
</evidence>
<evidence type="ECO:0000256" key="10">
    <source>
        <dbReference type="SAM" id="Phobius"/>
    </source>
</evidence>
<dbReference type="PIRSF" id="PIRSF016636">
    <property type="entry name" value="AlgI_DltB"/>
    <property type="match status" value="1"/>
</dbReference>
<name>A0A7C3ZHW8_9CYAN</name>
<evidence type="ECO:0000256" key="8">
    <source>
        <dbReference type="ARBA" id="ARBA00023315"/>
    </source>
</evidence>
<evidence type="ECO:0000256" key="4">
    <source>
        <dbReference type="ARBA" id="ARBA00022679"/>
    </source>
</evidence>
<evidence type="ECO:0000256" key="5">
    <source>
        <dbReference type="ARBA" id="ARBA00022692"/>
    </source>
</evidence>
<evidence type="ECO:0000256" key="9">
    <source>
        <dbReference type="PIRNR" id="PIRNR016636"/>
    </source>
</evidence>
<dbReference type="InterPro" id="IPR028362">
    <property type="entry name" value="AlgI"/>
</dbReference>
<dbReference type="PANTHER" id="PTHR13285">
    <property type="entry name" value="ACYLTRANSFERASE"/>
    <property type="match status" value="1"/>
</dbReference>
<dbReference type="AlphaFoldDB" id="A0A7C3ZHW8"/>
<feature type="transmembrane region" description="Helical" evidence="10">
    <location>
        <begin position="118"/>
        <end position="143"/>
    </location>
</feature>
<keyword evidence="3 9" id="KW-1003">Cell membrane</keyword>
<feature type="transmembrane region" description="Helical" evidence="10">
    <location>
        <begin position="392"/>
        <end position="413"/>
    </location>
</feature>
<comment type="similarity">
    <text evidence="2 9">Belongs to the membrane-bound acyltransferase family.</text>
</comment>
<feature type="transmembrane region" description="Helical" evidence="10">
    <location>
        <begin position="177"/>
        <end position="196"/>
    </location>
</feature>
<keyword evidence="7 9" id="KW-0472">Membrane</keyword>
<gene>
    <name evidence="11" type="ORF">ENR15_13465</name>
</gene>
<reference evidence="11" key="1">
    <citation type="journal article" date="2020" name="mSystems">
        <title>Genome- and Community-Level Interaction Insights into Carbon Utilization and Element Cycling Functions of Hydrothermarchaeota in Hydrothermal Sediment.</title>
        <authorList>
            <person name="Zhou Z."/>
            <person name="Liu Y."/>
            <person name="Xu W."/>
            <person name="Pan J."/>
            <person name="Luo Z.H."/>
            <person name="Li M."/>
        </authorList>
    </citation>
    <scope>NUCLEOTIDE SEQUENCE [LARGE SCALE GENOMIC DNA]</scope>
    <source>
        <strain evidence="11">SpSt-374</strain>
    </source>
</reference>
<sequence>MLFNSFEFLWLFIITFSIYYIPALRSVQVPILVAASLVFYAWTTPSLLFLLLLSILINGWASAKVAQAATKNQRLLAAILGVGTNLAIICAFKYGGLLTNFVRQIFEVSTPPEGIVKLILHLPLPIGISFYTFEGISLLIDVWREKEKAAMQSSPSSAVNGSNETYFERASKKPVRYLIDTAFFISFFPHLIAGPILKAHSFYPQMGAKYFRDINWRLVTESMILGYFLKMVVADNLKDYTFWIDYPYYQGLGTLTNLVLLFGYSMQIFADFAGYSLIAIGLGAALGYNLMENFDFPYISQSISEFWRRWHISLSTWLKSYLYIPLGGNRKGEIRTYLNLMIVMALGGLWHGAAWSYAVWGIYHGVGLAVERYFTKPQNSPPTAPTPIWKQFLFDAIKVLGVFIFVSLGWLLFKLPDFSQAVDFLVTLTKNTHIKPQITYIFPVLIFSLPVLIYHWPHFPTWRAKLPQAQPLERFAGMSRLAADLLMGIMLAAILLNSGSANEFIYFQF</sequence>
<feature type="transmembrane region" description="Helical" evidence="10">
    <location>
        <begin position="39"/>
        <end position="63"/>
    </location>
</feature>
<comment type="caution">
    <text evidence="11">The sequence shown here is derived from an EMBL/GenBank/DDBJ whole genome shotgun (WGS) entry which is preliminary data.</text>
</comment>
<feature type="transmembrane region" description="Helical" evidence="10">
    <location>
        <begin position="477"/>
        <end position="496"/>
    </location>
</feature>
<evidence type="ECO:0000256" key="1">
    <source>
        <dbReference type="ARBA" id="ARBA00004651"/>
    </source>
</evidence>
<feature type="transmembrane region" description="Helical" evidence="10">
    <location>
        <begin position="438"/>
        <end position="457"/>
    </location>
</feature>
<keyword evidence="6 10" id="KW-1133">Transmembrane helix</keyword>
<evidence type="ECO:0000256" key="3">
    <source>
        <dbReference type="ARBA" id="ARBA00022475"/>
    </source>
</evidence>
<dbReference type="Pfam" id="PF03062">
    <property type="entry name" value="MBOAT"/>
    <property type="match status" value="1"/>
</dbReference>
<feature type="transmembrane region" description="Helical" evidence="10">
    <location>
        <begin position="7"/>
        <end position="27"/>
    </location>
</feature>
<evidence type="ECO:0000256" key="7">
    <source>
        <dbReference type="ARBA" id="ARBA00023136"/>
    </source>
</evidence>
<feature type="transmembrane region" description="Helical" evidence="10">
    <location>
        <begin position="337"/>
        <end position="363"/>
    </location>
</feature>
<protein>
    <submittedName>
        <fullName evidence="11">MBOAT family protein</fullName>
    </submittedName>
</protein>
<dbReference type="InterPro" id="IPR024194">
    <property type="entry name" value="Ac/AlaTfrase_AlgI/DltB"/>
</dbReference>
<dbReference type="EMBL" id="DSPX01000133">
    <property type="protein sequence ID" value="HGG01620.1"/>
    <property type="molecule type" value="Genomic_DNA"/>
</dbReference>
<keyword evidence="8 9" id="KW-0012">Acyltransferase</keyword>
<proteinExistence type="inferred from homology"/>
<comment type="subcellular location">
    <subcellularLocation>
        <location evidence="1">Cell membrane</location>
        <topology evidence="1">Multi-pass membrane protein</topology>
    </subcellularLocation>
</comment>
<feature type="transmembrane region" description="Helical" evidence="10">
    <location>
        <begin position="272"/>
        <end position="291"/>
    </location>
</feature>
<keyword evidence="5 10" id="KW-0812">Transmembrane</keyword>
<feature type="transmembrane region" description="Helical" evidence="10">
    <location>
        <begin position="75"/>
        <end position="98"/>
    </location>
</feature>
<evidence type="ECO:0000313" key="11">
    <source>
        <dbReference type="EMBL" id="HGG01620.1"/>
    </source>
</evidence>
<dbReference type="GO" id="GO:0016746">
    <property type="term" value="F:acyltransferase activity"/>
    <property type="evidence" value="ECO:0007669"/>
    <property type="project" value="UniProtKB-KW"/>
</dbReference>
<organism evidence="11">
    <name type="scientific">Planktothricoides sp. SpSt-374</name>
    <dbReference type="NCBI Taxonomy" id="2282167"/>
    <lineage>
        <taxon>Bacteria</taxon>
        <taxon>Bacillati</taxon>
        <taxon>Cyanobacteriota</taxon>
        <taxon>Cyanophyceae</taxon>
        <taxon>Oscillatoriophycideae</taxon>
        <taxon>Oscillatoriales</taxon>
        <taxon>Oscillatoriaceae</taxon>
        <taxon>Planktothricoides</taxon>
    </lineage>
</organism>
<dbReference type="GO" id="GO:0005886">
    <property type="term" value="C:plasma membrane"/>
    <property type="evidence" value="ECO:0007669"/>
    <property type="project" value="UniProtKB-SubCell"/>
</dbReference>
<keyword evidence="4 9" id="KW-0808">Transferase</keyword>
<dbReference type="GO" id="GO:0042121">
    <property type="term" value="P:alginic acid biosynthetic process"/>
    <property type="evidence" value="ECO:0007669"/>
    <property type="project" value="InterPro"/>
</dbReference>
<dbReference type="PANTHER" id="PTHR13285:SF23">
    <property type="entry name" value="TEICHOIC ACID D-ALANYLTRANSFERASE"/>
    <property type="match status" value="1"/>
</dbReference>
<dbReference type="PIRSF" id="PIRSF500217">
    <property type="entry name" value="AlgI"/>
    <property type="match status" value="1"/>
</dbReference>
<dbReference type="InterPro" id="IPR051085">
    <property type="entry name" value="MB_O-acyltransferase"/>
</dbReference>
<evidence type="ECO:0000256" key="6">
    <source>
        <dbReference type="ARBA" id="ARBA00022989"/>
    </source>
</evidence>
<dbReference type="InterPro" id="IPR004299">
    <property type="entry name" value="MBOAT_fam"/>
</dbReference>